<organism evidence="5 6">
    <name type="scientific">Aquabacterium lacunae</name>
    <dbReference type="NCBI Taxonomy" id="2528630"/>
    <lineage>
        <taxon>Bacteria</taxon>
        <taxon>Pseudomonadati</taxon>
        <taxon>Pseudomonadota</taxon>
        <taxon>Betaproteobacteria</taxon>
        <taxon>Burkholderiales</taxon>
        <taxon>Aquabacterium</taxon>
    </lineage>
</organism>
<dbReference type="Gene3D" id="3.30.1360.20">
    <property type="entry name" value="Transcriptional coactivator/pterin dehydratase"/>
    <property type="match status" value="1"/>
</dbReference>
<name>A0A4Q9H2U5_9BURK</name>
<dbReference type="Pfam" id="PF01329">
    <property type="entry name" value="Pterin_4a"/>
    <property type="match status" value="1"/>
</dbReference>
<keyword evidence="3 4" id="KW-0456">Lyase</keyword>
<protein>
    <recommendedName>
        <fullName evidence="4">Putative pterin-4-alpha-carbinolamine dehydratase</fullName>
        <shortName evidence="4">PHS</shortName>
        <ecNumber evidence="4">4.2.1.96</ecNumber>
    </recommendedName>
    <alternativeName>
        <fullName evidence="4">4-alpha-hydroxy-tetrahydropterin dehydratase</fullName>
    </alternativeName>
    <alternativeName>
        <fullName evidence="4">Pterin carbinolamine dehydratase</fullName>
        <shortName evidence="4">PCD</shortName>
    </alternativeName>
</protein>
<sequence>MTTPTPSASLQALHLQRCGHQSGPALSPAGQTAMLTQVQGWQVDASVPGGMLCKTFEFPDYARTLGFVNAVAWIAIEQDHHPDIAFGYNRCTVRFNTHSVGGLSVNDFICAARVDQLFA</sequence>
<dbReference type="PANTHER" id="PTHR12599">
    <property type="entry name" value="PTERIN-4-ALPHA-CARBINOLAMINE DEHYDRATASE"/>
    <property type="match status" value="1"/>
</dbReference>
<dbReference type="PANTHER" id="PTHR12599:SF0">
    <property type="entry name" value="PTERIN-4-ALPHA-CARBINOLAMINE DEHYDRATASE"/>
    <property type="match status" value="1"/>
</dbReference>
<evidence type="ECO:0000313" key="5">
    <source>
        <dbReference type="EMBL" id="TBO34358.1"/>
    </source>
</evidence>
<comment type="catalytic activity">
    <reaction evidence="1 4">
        <text>(4aS,6R)-4a-hydroxy-L-erythro-5,6,7,8-tetrahydrobiopterin = (6R)-L-erythro-6,7-dihydrobiopterin + H2O</text>
        <dbReference type="Rhea" id="RHEA:11920"/>
        <dbReference type="ChEBI" id="CHEBI:15377"/>
        <dbReference type="ChEBI" id="CHEBI:15642"/>
        <dbReference type="ChEBI" id="CHEBI:43120"/>
        <dbReference type="EC" id="4.2.1.96"/>
    </reaction>
</comment>
<accession>A0A4Q9H2U5</accession>
<reference evidence="5 6" key="1">
    <citation type="submission" date="2019-02" db="EMBL/GenBank/DDBJ databases">
        <title>Aquabacterium sp. strain KMB7.</title>
        <authorList>
            <person name="Chen W.-M."/>
        </authorList>
    </citation>
    <scope>NUCLEOTIDE SEQUENCE [LARGE SCALE GENOMIC DNA]</scope>
    <source>
        <strain evidence="5 6">KMB7</strain>
    </source>
</reference>
<dbReference type="GO" id="GO:0006729">
    <property type="term" value="P:tetrahydrobiopterin biosynthetic process"/>
    <property type="evidence" value="ECO:0007669"/>
    <property type="project" value="InterPro"/>
</dbReference>
<keyword evidence="6" id="KW-1185">Reference proteome</keyword>
<dbReference type="HAMAP" id="MF_00434">
    <property type="entry name" value="Pterin_4_alpha"/>
    <property type="match status" value="1"/>
</dbReference>
<dbReference type="OrthoDB" id="9794987at2"/>
<dbReference type="CDD" id="cd00913">
    <property type="entry name" value="PCD_DCoH_subfamily_a"/>
    <property type="match status" value="1"/>
</dbReference>
<dbReference type="AlphaFoldDB" id="A0A4Q9H2U5"/>
<comment type="similarity">
    <text evidence="2 4">Belongs to the pterin-4-alpha-carbinolamine dehydratase family.</text>
</comment>
<evidence type="ECO:0000256" key="4">
    <source>
        <dbReference type="HAMAP-Rule" id="MF_00434"/>
    </source>
</evidence>
<dbReference type="GO" id="GO:0008124">
    <property type="term" value="F:4-alpha-hydroxytetrahydrobiopterin dehydratase activity"/>
    <property type="evidence" value="ECO:0007669"/>
    <property type="project" value="UniProtKB-UniRule"/>
</dbReference>
<gene>
    <name evidence="5" type="ORF">EYS42_02755</name>
</gene>
<proteinExistence type="inferred from homology"/>
<evidence type="ECO:0000256" key="1">
    <source>
        <dbReference type="ARBA" id="ARBA00001554"/>
    </source>
</evidence>
<dbReference type="EMBL" id="SIXI01000001">
    <property type="protein sequence ID" value="TBO34358.1"/>
    <property type="molecule type" value="Genomic_DNA"/>
</dbReference>
<dbReference type="InterPro" id="IPR001533">
    <property type="entry name" value="Pterin_deHydtase"/>
</dbReference>
<dbReference type="RefSeq" id="WP_130966308.1">
    <property type="nucleotide sequence ID" value="NZ_SIXI01000001.1"/>
</dbReference>
<dbReference type="InterPro" id="IPR036428">
    <property type="entry name" value="PCD_sf"/>
</dbReference>
<evidence type="ECO:0000313" key="6">
    <source>
        <dbReference type="Proteomes" id="UP000292120"/>
    </source>
</evidence>
<dbReference type="SUPFAM" id="SSF55248">
    <property type="entry name" value="PCD-like"/>
    <property type="match status" value="1"/>
</dbReference>
<evidence type="ECO:0000256" key="2">
    <source>
        <dbReference type="ARBA" id="ARBA00006472"/>
    </source>
</evidence>
<dbReference type="EC" id="4.2.1.96" evidence="4"/>
<evidence type="ECO:0000256" key="3">
    <source>
        <dbReference type="ARBA" id="ARBA00023239"/>
    </source>
</evidence>
<comment type="caution">
    <text evidence="5">The sequence shown here is derived from an EMBL/GenBank/DDBJ whole genome shotgun (WGS) entry which is preliminary data.</text>
</comment>
<dbReference type="Proteomes" id="UP000292120">
    <property type="component" value="Unassembled WGS sequence"/>
</dbReference>